<gene>
    <name evidence="2" type="ORF">DW007_05575</name>
    <name evidence="1" type="ORF">DW811_14185</name>
</gene>
<sequence>MKNSIGVLSVSKFYHSAVKAELKRRGFQKNTAKKIIKTHKEIMNRAKEIGNSRLVSSYVMGSYFIAMNRSTGKSPEENYQIFRDGLCASSLFRKVMGDAESYLSPKKMEGRLKWSEESHKRKYENDWVVDILPGNDEYDLGYDYLECGICKLCNDEGCPELAQYLCRMDFVLADIMNMKLVRTGTIAEGAKYCDFRYSRQ</sequence>
<evidence type="ECO:0000313" key="1">
    <source>
        <dbReference type="EMBL" id="RHD04423.1"/>
    </source>
</evidence>
<accession>A0A414D531</accession>
<dbReference type="EMBL" id="QSIS01000029">
    <property type="protein sequence ID" value="RHD04423.1"/>
    <property type="molecule type" value="Genomic_DNA"/>
</dbReference>
<evidence type="ECO:0008006" key="5">
    <source>
        <dbReference type="Google" id="ProtNLM"/>
    </source>
</evidence>
<evidence type="ECO:0000313" key="2">
    <source>
        <dbReference type="EMBL" id="RHL69019.1"/>
    </source>
</evidence>
<comment type="caution">
    <text evidence="1">The sequence shown here is derived from an EMBL/GenBank/DDBJ whole genome shotgun (WGS) entry which is preliminary data.</text>
</comment>
<dbReference type="Proteomes" id="UP000284794">
    <property type="component" value="Unassembled WGS sequence"/>
</dbReference>
<dbReference type="InterPro" id="IPR026002">
    <property type="entry name" value="ATC_hydrolase-like"/>
</dbReference>
<protein>
    <recommendedName>
        <fullName evidence="5">L-2-amino-thiazoline-4-carboxylic acid hydrolase</fullName>
    </recommendedName>
</protein>
<dbReference type="AlphaFoldDB" id="A0A414D531"/>
<evidence type="ECO:0000313" key="3">
    <source>
        <dbReference type="Proteomes" id="UP000284794"/>
    </source>
</evidence>
<proteinExistence type="predicted"/>
<dbReference type="RefSeq" id="WP_118149268.1">
    <property type="nucleotide sequence ID" value="NZ_DAWDTH010000003.1"/>
</dbReference>
<dbReference type="Pfam" id="PF14196">
    <property type="entry name" value="ATC_hydrolase"/>
    <property type="match status" value="1"/>
</dbReference>
<dbReference type="EMBL" id="QROY01000004">
    <property type="protein sequence ID" value="RHL69019.1"/>
    <property type="molecule type" value="Genomic_DNA"/>
</dbReference>
<name>A0A414D531_9FIRM</name>
<evidence type="ECO:0000313" key="4">
    <source>
        <dbReference type="Proteomes" id="UP000285201"/>
    </source>
</evidence>
<reference evidence="3 4" key="1">
    <citation type="submission" date="2018-08" db="EMBL/GenBank/DDBJ databases">
        <title>A genome reference for cultivated species of the human gut microbiota.</title>
        <authorList>
            <person name="Zou Y."/>
            <person name="Xue W."/>
            <person name="Luo G."/>
        </authorList>
    </citation>
    <scope>NUCLEOTIDE SEQUENCE [LARGE SCALE GENOMIC DNA]</scope>
    <source>
        <strain evidence="2 4">AF36-7BH</strain>
        <strain evidence="1 3">AM32-2AC</strain>
    </source>
</reference>
<dbReference type="Proteomes" id="UP000285201">
    <property type="component" value="Unassembled WGS sequence"/>
</dbReference>
<organism evidence="1 3">
    <name type="scientific">Lachnospira eligens</name>
    <dbReference type="NCBI Taxonomy" id="39485"/>
    <lineage>
        <taxon>Bacteria</taxon>
        <taxon>Bacillati</taxon>
        <taxon>Bacillota</taxon>
        <taxon>Clostridia</taxon>
        <taxon>Lachnospirales</taxon>
        <taxon>Lachnospiraceae</taxon>
        <taxon>Lachnospira</taxon>
    </lineage>
</organism>